<name>A0A6P6S2G3_9EIME</name>
<proteinExistence type="predicted"/>
<feature type="compositionally biased region" description="Polar residues" evidence="1">
    <location>
        <begin position="79"/>
        <end position="95"/>
    </location>
</feature>
<organism evidence="3 4">
    <name type="scientific">Cyclospora cayetanensis</name>
    <dbReference type="NCBI Taxonomy" id="88456"/>
    <lineage>
        <taxon>Eukaryota</taxon>
        <taxon>Sar</taxon>
        <taxon>Alveolata</taxon>
        <taxon>Apicomplexa</taxon>
        <taxon>Conoidasida</taxon>
        <taxon>Coccidia</taxon>
        <taxon>Eucoccidiorida</taxon>
        <taxon>Eimeriorina</taxon>
        <taxon>Eimeriidae</taxon>
        <taxon>Cyclospora</taxon>
    </lineage>
</organism>
<feature type="non-terminal residue" evidence="4">
    <location>
        <position position="289"/>
    </location>
</feature>
<gene>
    <name evidence="4" type="primary">LOC113147371</name>
</gene>
<reference evidence="4" key="1">
    <citation type="submission" date="2025-08" db="UniProtKB">
        <authorList>
            <consortium name="RefSeq"/>
        </authorList>
    </citation>
    <scope>IDENTIFICATION</scope>
</reference>
<accession>A0A6P6S2G3</accession>
<sequence length="289" mass="30886">MRLHSSLLIVLPGISLAAGIGTQGYETVETNPKYEDTEQNHAVARGFEVPQNEGGAESTETESCESHTSDSRKKLRTRGQCSTNRSSTINASSAGEDQPRNAGSENERDFGSQDIHYKTGRYLAAEDAERETYYAEDTNDSAANRGLGKKKNTTYVSAPPAVAVVPLVVERVHTKMAAPAPMVIHEAPTKMAAPAPMVIHEAPTKMAAPAPMVIHEAPTKMAAPAPMVIHEAHTKMADPAPMVIHEAPTKMAPAPMYVEAAHSKTAAAPMYVTAAAPMKGRYLAATEEE</sequence>
<keyword evidence="3" id="KW-1185">Reference proteome</keyword>
<feature type="compositionally biased region" description="Basic and acidic residues" evidence="1">
    <location>
        <begin position="105"/>
        <end position="115"/>
    </location>
</feature>
<feature type="signal peptide" evidence="2">
    <location>
        <begin position="1"/>
        <end position="17"/>
    </location>
</feature>
<dbReference type="OrthoDB" id="348168at2759"/>
<dbReference type="Proteomes" id="UP000515125">
    <property type="component" value="Unplaced"/>
</dbReference>
<evidence type="ECO:0000313" key="4">
    <source>
        <dbReference type="RefSeq" id="XP_026193475.1"/>
    </source>
</evidence>
<dbReference type="AlphaFoldDB" id="A0A6P6S2G3"/>
<dbReference type="GeneID" id="113147371"/>
<keyword evidence="2" id="KW-0732">Signal</keyword>
<feature type="region of interest" description="Disordered" evidence="1">
    <location>
        <begin position="50"/>
        <end position="115"/>
    </location>
</feature>
<dbReference type="RefSeq" id="XP_026193475.1">
    <property type="nucleotide sequence ID" value="XM_026337690.1"/>
</dbReference>
<evidence type="ECO:0000313" key="3">
    <source>
        <dbReference type="Proteomes" id="UP000515125"/>
    </source>
</evidence>
<evidence type="ECO:0000256" key="1">
    <source>
        <dbReference type="SAM" id="MobiDB-lite"/>
    </source>
</evidence>
<feature type="chain" id="PRO_5028057258" evidence="2">
    <location>
        <begin position="18"/>
        <end position="289"/>
    </location>
</feature>
<evidence type="ECO:0000256" key="2">
    <source>
        <dbReference type="SAM" id="SignalP"/>
    </source>
</evidence>
<protein>
    <submittedName>
        <fullName evidence="4">Uncharacterized protein LOC113147371</fullName>
    </submittedName>
</protein>